<evidence type="ECO:0000313" key="3">
    <source>
        <dbReference type="EMBL" id="SDQ28545.1"/>
    </source>
</evidence>
<protein>
    <submittedName>
        <fullName evidence="3">TadE-like protein</fullName>
    </submittedName>
</protein>
<gene>
    <name evidence="3" type="ORF">SAMN05216231_1321</name>
</gene>
<dbReference type="STRING" id="553311.SAMN05216231_1321"/>
<dbReference type="RefSeq" id="WP_245736035.1">
    <property type="nucleotide sequence ID" value="NZ_FNKD01000001.1"/>
</dbReference>
<dbReference type="Proteomes" id="UP000199444">
    <property type="component" value="Unassembled WGS sequence"/>
</dbReference>
<name>A0A1H0ZM03_9BACI</name>
<proteinExistence type="predicted"/>
<accession>A0A1H0ZM03</accession>
<dbReference type="AlphaFoldDB" id="A0A1H0ZM03"/>
<evidence type="ECO:0000259" key="2">
    <source>
        <dbReference type="Pfam" id="PF07811"/>
    </source>
</evidence>
<feature type="transmembrane region" description="Helical" evidence="1">
    <location>
        <begin position="20"/>
        <end position="38"/>
    </location>
</feature>
<keyword evidence="1" id="KW-0472">Membrane</keyword>
<dbReference type="InterPro" id="IPR012495">
    <property type="entry name" value="TadE-like_dom"/>
</dbReference>
<feature type="domain" description="TadE-like" evidence="2">
    <location>
        <begin position="14"/>
        <end position="53"/>
    </location>
</feature>
<keyword evidence="1" id="KW-0812">Transmembrane</keyword>
<dbReference type="EMBL" id="FNKD01000001">
    <property type="protein sequence ID" value="SDQ28545.1"/>
    <property type="molecule type" value="Genomic_DNA"/>
</dbReference>
<evidence type="ECO:0000313" key="4">
    <source>
        <dbReference type="Proteomes" id="UP000199444"/>
    </source>
</evidence>
<keyword evidence="1" id="KW-1133">Transmembrane helix</keyword>
<sequence length="134" mass="14635">MMKLWKKKFRDENGSATIEFLGILPLALLLLMIIWQFIVGVNGVLIAQSAANEYATVYSVTQNSNEAQQAASEILSSTGNYLQTVSINGSSEGGRDFLASVKVRINLVFLPEELFGNQIPSIPYSTAAHGRVIK</sequence>
<evidence type="ECO:0000256" key="1">
    <source>
        <dbReference type="SAM" id="Phobius"/>
    </source>
</evidence>
<dbReference type="Pfam" id="PF07811">
    <property type="entry name" value="TadE"/>
    <property type="match status" value="1"/>
</dbReference>
<reference evidence="3 4" key="1">
    <citation type="submission" date="2016-10" db="EMBL/GenBank/DDBJ databases">
        <authorList>
            <person name="de Groot N.N."/>
        </authorList>
    </citation>
    <scope>NUCLEOTIDE SEQUENCE [LARGE SCALE GENOMIC DNA]</scope>
    <source>
        <strain evidence="3 4">CGMCC 1.10449</strain>
    </source>
</reference>
<keyword evidence="4" id="KW-1185">Reference proteome</keyword>
<organism evidence="3 4">
    <name type="scientific">Virgibacillus salinus</name>
    <dbReference type="NCBI Taxonomy" id="553311"/>
    <lineage>
        <taxon>Bacteria</taxon>
        <taxon>Bacillati</taxon>
        <taxon>Bacillota</taxon>
        <taxon>Bacilli</taxon>
        <taxon>Bacillales</taxon>
        <taxon>Bacillaceae</taxon>
        <taxon>Virgibacillus</taxon>
    </lineage>
</organism>